<name>A0ABU1QRI8_9BACT</name>
<accession>A0ABU1QRI8</accession>
<proteinExistence type="predicted"/>
<comment type="caution">
    <text evidence="2">The sequence shown here is derived from an EMBL/GenBank/DDBJ whole genome shotgun (WGS) entry which is preliminary data.</text>
</comment>
<dbReference type="RefSeq" id="WP_309981044.1">
    <property type="nucleotide sequence ID" value="NZ_JAVDTI010000001.1"/>
</dbReference>
<gene>
    <name evidence="2" type="ORF">J2W84_000664</name>
</gene>
<organism evidence="2 3">
    <name type="scientific">Dyadobacter fermentans</name>
    <dbReference type="NCBI Taxonomy" id="94254"/>
    <lineage>
        <taxon>Bacteria</taxon>
        <taxon>Pseudomonadati</taxon>
        <taxon>Bacteroidota</taxon>
        <taxon>Cytophagia</taxon>
        <taxon>Cytophagales</taxon>
        <taxon>Spirosomataceae</taxon>
        <taxon>Dyadobacter</taxon>
    </lineage>
</organism>
<keyword evidence="1" id="KW-0732">Signal</keyword>
<sequence>MGIRRTAFFLRKWLLRIAISFMLGFSNAINQDSKSIDDTTLKIEETTKK</sequence>
<reference evidence="2 3" key="1">
    <citation type="submission" date="2023-07" db="EMBL/GenBank/DDBJ databases">
        <title>Sorghum-associated microbial communities from plants grown in Nebraska, USA.</title>
        <authorList>
            <person name="Schachtman D."/>
        </authorList>
    </citation>
    <scope>NUCLEOTIDE SEQUENCE [LARGE SCALE GENOMIC DNA]</scope>
    <source>
        <strain evidence="2 3">BE57</strain>
    </source>
</reference>
<evidence type="ECO:0000256" key="1">
    <source>
        <dbReference type="SAM" id="SignalP"/>
    </source>
</evidence>
<keyword evidence="3" id="KW-1185">Reference proteome</keyword>
<feature type="signal peptide" evidence="1">
    <location>
        <begin position="1"/>
        <end position="28"/>
    </location>
</feature>
<feature type="chain" id="PRO_5046353223" evidence="1">
    <location>
        <begin position="29"/>
        <end position="49"/>
    </location>
</feature>
<evidence type="ECO:0000313" key="2">
    <source>
        <dbReference type="EMBL" id="MDR6803627.1"/>
    </source>
</evidence>
<evidence type="ECO:0000313" key="3">
    <source>
        <dbReference type="Proteomes" id="UP001264980"/>
    </source>
</evidence>
<dbReference type="Proteomes" id="UP001264980">
    <property type="component" value="Unassembled WGS sequence"/>
</dbReference>
<dbReference type="EMBL" id="JAVDTI010000001">
    <property type="protein sequence ID" value="MDR6803627.1"/>
    <property type="molecule type" value="Genomic_DNA"/>
</dbReference>
<protein>
    <submittedName>
        <fullName evidence="2">Uncharacterized protein</fullName>
    </submittedName>
</protein>